<evidence type="ECO:0000313" key="2">
    <source>
        <dbReference type="EMBL" id="QUD88846.1"/>
    </source>
</evidence>
<accession>A0A975IWY5</accession>
<dbReference type="NCBIfam" id="TIGR01409">
    <property type="entry name" value="TAT_signal_seq"/>
    <property type="match status" value="1"/>
</dbReference>
<dbReference type="Gene3D" id="3.50.50.60">
    <property type="entry name" value="FAD/NAD(P)-binding domain"/>
    <property type="match status" value="1"/>
</dbReference>
<reference evidence="2" key="1">
    <citation type="submission" date="2021-04" db="EMBL/GenBank/DDBJ databases">
        <title>The complete genome sequence of Caulobacter sp. S6.</title>
        <authorList>
            <person name="Tang Y."/>
            <person name="Ouyang W."/>
            <person name="Liu Q."/>
            <person name="Huang B."/>
            <person name="Guo Z."/>
            <person name="Lei P."/>
        </authorList>
    </citation>
    <scope>NUCLEOTIDE SEQUENCE</scope>
    <source>
        <strain evidence="2">S6</strain>
    </source>
</reference>
<gene>
    <name evidence="2" type="ORF">KCG34_02865</name>
</gene>
<dbReference type="KEGG" id="caul:KCG34_02865"/>
<evidence type="ECO:0000313" key="3">
    <source>
        <dbReference type="Proteomes" id="UP000676409"/>
    </source>
</evidence>
<keyword evidence="1" id="KW-1133">Transmembrane helix</keyword>
<sequence>MGGGRERDKALGMDRPIDRRDFLNGVAVAVGALGTGALAGGPALAQAGIAWPQDQLGYYPPNLTGLRGSHPGSFEPAHALRDGAFWQGQGAPQDTTERYDLVIVGGGISGLSAAWFYRQARPSARILILDNHDDFGGHAKRNEYRLDGKLHLMNGGTLEIDSPRPYSPVADGLLKSLGVEPEALAKACDRPQVYESLGLKRAIFFDKETFGEDRLVAGDPSEDDESASAETWRAFLARCPLSPTAQSEILRIETAETDYLPGLSSDEKKARLSRLSYRDFLLAIVKADPSVIPFYQARTNDEQGVGIDALSALDCWAFGLAGFQGLGLKPGSAPHMGFTPAGYADGGSYKFHFPDGNASIARLLARKLVPAALPGQDAQDIVTARCDYAQLDKPDNPVRIRLSSIVVRARNVGEPATSTGVELAYVRGGKLYSVRAGACVMASWNMMIPYICPELPETQKAALHELVKTPLIYTTVALRNWTAFHKLGFRRAYAPGAYYCSVGLNAAVDIGAYKAERSPERPILVHLTRTPCVPGLPEMDQNRAGRAEILGTSFETFERNTRDQLARVLRPAGFDPARDILGITVNRWPHGYAPEFNPLFDEDLPTERQPNVIGRARFGRIVIANSDSGRGAYTDIAIDQAHRAVGELLAL</sequence>
<dbReference type="EMBL" id="CP073078">
    <property type="protein sequence ID" value="QUD88846.1"/>
    <property type="molecule type" value="Genomic_DNA"/>
</dbReference>
<keyword evidence="1" id="KW-0472">Membrane</keyword>
<dbReference type="Pfam" id="PF13450">
    <property type="entry name" value="NAD_binding_8"/>
    <property type="match status" value="1"/>
</dbReference>
<dbReference type="PROSITE" id="PS51318">
    <property type="entry name" value="TAT"/>
    <property type="match status" value="1"/>
</dbReference>
<name>A0A975IWY5_9CAUL</name>
<protein>
    <submittedName>
        <fullName evidence="2">NAD(P)-binding protein</fullName>
    </submittedName>
</protein>
<organism evidence="2 3">
    <name type="scientific">Phenylobacterium montanum</name>
    <dbReference type="NCBI Taxonomy" id="2823693"/>
    <lineage>
        <taxon>Bacteria</taxon>
        <taxon>Pseudomonadati</taxon>
        <taxon>Pseudomonadota</taxon>
        <taxon>Alphaproteobacteria</taxon>
        <taxon>Caulobacterales</taxon>
        <taxon>Caulobacteraceae</taxon>
        <taxon>Phenylobacterium</taxon>
    </lineage>
</organism>
<dbReference type="RefSeq" id="WP_211938896.1">
    <property type="nucleotide sequence ID" value="NZ_CP073078.1"/>
</dbReference>
<dbReference type="SUPFAM" id="SSF51905">
    <property type="entry name" value="FAD/NAD(P)-binding domain"/>
    <property type="match status" value="2"/>
</dbReference>
<dbReference type="Proteomes" id="UP000676409">
    <property type="component" value="Chromosome"/>
</dbReference>
<feature type="transmembrane region" description="Helical" evidence="1">
    <location>
        <begin position="21"/>
        <end position="45"/>
    </location>
</feature>
<dbReference type="InterPro" id="IPR036188">
    <property type="entry name" value="FAD/NAD-bd_sf"/>
</dbReference>
<dbReference type="InterPro" id="IPR006311">
    <property type="entry name" value="TAT_signal"/>
</dbReference>
<dbReference type="InterPro" id="IPR019546">
    <property type="entry name" value="TAT_signal_bac_arc"/>
</dbReference>
<keyword evidence="3" id="KW-1185">Reference proteome</keyword>
<evidence type="ECO:0000256" key="1">
    <source>
        <dbReference type="SAM" id="Phobius"/>
    </source>
</evidence>
<dbReference type="AlphaFoldDB" id="A0A975IWY5"/>
<proteinExistence type="predicted"/>
<keyword evidence="1" id="KW-0812">Transmembrane</keyword>